<dbReference type="InterPro" id="IPR040079">
    <property type="entry name" value="Glutathione_S-Trfase"/>
</dbReference>
<dbReference type="InterPro" id="IPR010987">
    <property type="entry name" value="Glutathione-S-Trfase_C-like"/>
</dbReference>
<feature type="domain" description="GST C-terminal" evidence="3">
    <location>
        <begin position="99"/>
        <end position="244"/>
    </location>
</feature>
<dbReference type="KEGG" id="pbl:PAAG_02030"/>
<evidence type="ECO:0000313" key="4">
    <source>
        <dbReference type="EMBL" id="EEH39841.1"/>
    </source>
</evidence>
<dbReference type="GO" id="GO:0016740">
    <property type="term" value="F:transferase activity"/>
    <property type="evidence" value="ECO:0007669"/>
    <property type="project" value="UniProtKB-KW"/>
</dbReference>
<dbReference type="Pfam" id="PF13410">
    <property type="entry name" value="GST_C_2"/>
    <property type="match status" value="1"/>
</dbReference>
<dbReference type="RefSeq" id="XP_002796142.1">
    <property type="nucleotide sequence ID" value="XM_002796096.2"/>
</dbReference>
<dbReference type="OrthoDB" id="2098326at2759"/>
<dbReference type="PANTHER" id="PTHR44051">
    <property type="entry name" value="GLUTATHIONE S-TRANSFERASE-RELATED"/>
    <property type="match status" value="1"/>
</dbReference>
<dbReference type="Pfam" id="PF13409">
    <property type="entry name" value="GST_N_2"/>
    <property type="match status" value="1"/>
</dbReference>
<dbReference type="Gene3D" id="1.20.1050.10">
    <property type="match status" value="1"/>
</dbReference>
<keyword evidence="5" id="KW-1185">Reference proteome</keyword>
<dbReference type="SFLD" id="SFLDS00019">
    <property type="entry name" value="Glutathione_Transferase_(cytos"/>
    <property type="match status" value="1"/>
</dbReference>
<dbReference type="PROSITE" id="PS50405">
    <property type="entry name" value="GST_CTER"/>
    <property type="match status" value="1"/>
</dbReference>
<evidence type="ECO:0000313" key="5">
    <source>
        <dbReference type="Proteomes" id="UP000002059"/>
    </source>
</evidence>
<dbReference type="SFLD" id="SFLDG00358">
    <property type="entry name" value="Main_(cytGST)"/>
    <property type="match status" value="1"/>
</dbReference>
<dbReference type="PANTHER" id="PTHR44051:SF9">
    <property type="entry name" value="GLUTATHIONE S-TRANSFERASE 1"/>
    <property type="match status" value="1"/>
</dbReference>
<keyword evidence="4" id="KW-0808">Transferase</keyword>
<comment type="similarity">
    <text evidence="1">Belongs to the GST superfamily.</text>
</comment>
<dbReference type="CDD" id="cd03046">
    <property type="entry name" value="GST_N_GTT1_like"/>
    <property type="match status" value="1"/>
</dbReference>
<dbReference type="HOGENOM" id="CLU_011226_15_4_1"/>
<proteinExistence type="inferred from homology"/>
<dbReference type="PROSITE" id="PS50404">
    <property type="entry name" value="GST_NTER"/>
    <property type="match status" value="1"/>
</dbReference>
<dbReference type="VEuPathDB" id="FungiDB:PAAG_02030"/>
<dbReference type="OMA" id="MRYFSPY"/>
<dbReference type="Gene3D" id="3.40.30.10">
    <property type="entry name" value="Glutaredoxin"/>
    <property type="match status" value="1"/>
</dbReference>
<dbReference type="SUPFAM" id="SSF52833">
    <property type="entry name" value="Thioredoxin-like"/>
    <property type="match status" value="1"/>
</dbReference>
<evidence type="ECO:0000259" key="3">
    <source>
        <dbReference type="PROSITE" id="PS50405"/>
    </source>
</evidence>
<evidence type="ECO:0000256" key="1">
    <source>
        <dbReference type="ARBA" id="ARBA00007409"/>
    </source>
</evidence>
<dbReference type="EMBL" id="KN293995">
    <property type="protein sequence ID" value="EEH39841.1"/>
    <property type="molecule type" value="Genomic_DNA"/>
</dbReference>
<accession>C1GU35</accession>
<dbReference type="AlphaFoldDB" id="C1GU35"/>
<dbReference type="STRING" id="502779.C1GU35"/>
<gene>
    <name evidence="4" type="ORF">PAAG_02030</name>
</gene>
<protein>
    <submittedName>
        <fullName evidence="4">Glutathione S-transferase</fullName>
    </submittedName>
</protein>
<dbReference type="GeneID" id="9099286"/>
<dbReference type="Proteomes" id="UP000002059">
    <property type="component" value="Partially assembled WGS sequence"/>
</dbReference>
<dbReference type="eggNOG" id="KOG0867">
    <property type="taxonomic scope" value="Eukaryota"/>
</dbReference>
<dbReference type="InterPro" id="IPR036282">
    <property type="entry name" value="Glutathione-S-Trfase_C_sf"/>
</dbReference>
<reference evidence="4 5" key="1">
    <citation type="journal article" date="2011" name="PLoS Genet.">
        <title>Comparative genomic analysis of human fungal pathogens causing paracoccidioidomycosis.</title>
        <authorList>
            <person name="Desjardins C.A."/>
            <person name="Champion M.D."/>
            <person name="Holder J.W."/>
            <person name="Muszewska A."/>
            <person name="Goldberg J."/>
            <person name="Bailao A.M."/>
            <person name="Brigido M.M."/>
            <person name="Ferreira M.E."/>
            <person name="Garcia A.M."/>
            <person name="Grynberg M."/>
            <person name="Gujja S."/>
            <person name="Heiman D.I."/>
            <person name="Henn M.R."/>
            <person name="Kodira C.D."/>
            <person name="Leon-Narvaez H."/>
            <person name="Longo L.V."/>
            <person name="Ma L.J."/>
            <person name="Malavazi I."/>
            <person name="Matsuo A.L."/>
            <person name="Morais F.V."/>
            <person name="Pereira M."/>
            <person name="Rodriguez-Brito S."/>
            <person name="Sakthikumar S."/>
            <person name="Salem-Izacc S.M."/>
            <person name="Sykes S.M."/>
            <person name="Teixeira M.M."/>
            <person name="Vallejo M.C."/>
            <person name="Walter M.E."/>
            <person name="Yandava C."/>
            <person name="Young S."/>
            <person name="Zeng Q."/>
            <person name="Zucker J."/>
            <person name="Felipe M.S."/>
            <person name="Goldman G.H."/>
            <person name="Haas B.J."/>
            <person name="McEwen J.G."/>
            <person name="Nino-Vega G."/>
            <person name="Puccia R."/>
            <person name="San-Blas G."/>
            <person name="Soares C.M."/>
            <person name="Birren B.W."/>
            <person name="Cuomo C.A."/>
        </authorList>
    </citation>
    <scope>NUCLEOTIDE SEQUENCE [LARGE SCALE GENOMIC DNA]</scope>
    <source>
        <strain evidence="5">ATCC MYA-826 / Pb01</strain>
    </source>
</reference>
<dbReference type="InterPro" id="IPR004045">
    <property type="entry name" value="Glutathione_S-Trfase_N"/>
</dbReference>
<organism evidence="4 5">
    <name type="scientific">Paracoccidioides lutzii (strain ATCC MYA-826 / Pb01)</name>
    <name type="common">Paracoccidioides brasiliensis</name>
    <dbReference type="NCBI Taxonomy" id="502779"/>
    <lineage>
        <taxon>Eukaryota</taxon>
        <taxon>Fungi</taxon>
        <taxon>Dikarya</taxon>
        <taxon>Ascomycota</taxon>
        <taxon>Pezizomycotina</taxon>
        <taxon>Eurotiomycetes</taxon>
        <taxon>Eurotiomycetidae</taxon>
        <taxon>Onygenales</taxon>
        <taxon>Ajellomycetaceae</taxon>
        <taxon>Paracoccidioides</taxon>
    </lineage>
</organism>
<dbReference type="SUPFAM" id="SSF47616">
    <property type="entry name" value="GST C-terminal domain-like"/>
    <property type="match status" value="1"/>
</dbReference>
<name>C1GU35_PARBA</name>
<feature type="domain" description="GST N-terminal" evidence="2">
    <location>
        <begin position="1"/>
        <end position="93"/>
    </location>
</feature>
<sequence>MPLTIHHLHSSQSERIPWLCEELNIPYELKTYKRDPIFAPPEYKTLHPSGAAPVIQDTLPTNDGDNDAEPQTLTLAESCACVEYISHKYGNGRLFLPPTHKDYANFLYWFHWANGTFQPLLGRLLTVETIIGSISGGSNSSKSETQNKTLGSNPLIALWNGRRQRALGALDQRFKKRDEGGDEATWLAGEEFTAADIIVVFSLTTFRYWYRYSLQEYKGILGYLQRIGGREGYRRAMGRADPEMTLVLGAEPPVKA</sequence>
<evidence type="ECO:0000259" key="2">
    <source>
        <dbReference type="PROSITE" id="PS50404"/>
    </source>
</evidence>
<dbReference type="InterPro" id="IPR036249">
    <property type="entry name" value="Thioredoxin-like_sf"/>
</dbReference>